<dbReference type="Gene3D" id="1.10.260.40">
    <property type="entry name" value="lambda repressor-like DNA-binding domains"/>
    <property type="match status" value="1"/>
</dbReference>
<evidence type="ECO:0000313" key="3">
    <source>
        <dbReference type="EMBL" id="QTE03218.1"/>
    </source>
</evidence>
<keyword evidence="4" id="KW-1185">Reference proteome</keyword>
<protein>
    <submittedName>
        <fullName evidence="2">Helix-turn-helix protein</fullName>
    </submittedName>
</protein>
<accession>A0ABX7THP4</accession>
<gene>
    <name evidence="2" type="ORF">S1361_00370</name>
    <name evidence="3" type="ORF">S1361_38130</name>
</gene>
<dbReference type="NCBIfam" id="NF047542">
    <property type="entry name" value="telomere_Tap"/>
    <property type="match status" value="1"/>
</dbReference>
<feature type="region of interest" description="Disordered" evidence="1">
    <location>
        <begin position="345"/>
        <end position="370"/>
    </location>
</feature>
<feature type="region of interest" description="Disordered" evidence="1">
    <location>
        <begin position="85"/>
        <end position="152"/>
    </location>
</feature>
<name>A0ABX7THP4_STRCY</name>
<dbReference type="EMBL" id="CP071839">
    <property type="protein sequence ID" value="QTE03218.1"/>
    <property type="molecule type" value="Genomic_DNA"/>
</dbReference>
<dbReference type="RefSeq" id="WP_243768986.1">
    <property type="nucleotide sequence ID" value="NZ_CP071839.1"/>
</dbReference>
<organism evidence="2 4">
    <name type="scientific">Streptomyces cyanogenus</name>
    <dbReference type="NCBI Taxonomy" id="80860"/>
    <lineage>
        <taxon>Bacteria</taxon>
        <taxon>Bacillati</taxon>
        <taxon>Actinomycetota</taxon>
        <taxon>Actinomycetes</taxon>
        <taxon>Kitasatosporales</taxon>
        <taxon>Streptomycetaceae</taxon>
        <taxon>Streptomyces</taxon>
    </lineage>
</organism>
<feature type="compositionally biased region" description="Pro residues" evidence="1">
    <location>
        <begin position="108"/>
        <end position="123"/>
    </location>
</feature>
<reference evidence="2 4" key="1">
    <citation type="submission" date="2021-03" db="EMBL/GenBank/DDBJ databases">
        <title>Complete genome sequence of Streptomyces cyanogenus S136, producer of anticancer angucycline landomycin A.</title>
        <authorList>
            <person name="Hrab P."/>
            <person name="Ruckert C."/>
            <person name="Busche T."/>
            <person name="Ostash I."/>
            <person name="Kalinowski J."/>
            <person name="Fedorenko V."/>
            <person name="Yushchuk O."/>
            <person name="Ostash B."/>
        </authorList>
    </citation>
    <scope>NUCLEOTIDE SEQUENCE [LARGE SCALE GENOMIC DNA]</scope>
    <source>
        <strain evidence="2 4">S136</strain>
    </source>
</reference>
<feature type="compositionally biased region" description="Basic and acidic residues" evidence="1">
    <location>
        <begin position="86"/>
        <end position="98"/>
    </location>
</feature>
<dbReference type="EMBL" id="CP071839">
    <property type="protein sequence ID" value="QTD95772.1"/>
    <property type="molecule type" value="Genomic_DNA"/>
</dbReference>
<proteinExistence type="predicted"/>
<sequence>MREDHPDTSDLHARVDGLLADLAARRTPLPPPRERTRLREAAGLSPAQVADTLVCQAQDVEAWEAGKREPLGIRRTAYARLLKGLKHLEKPKRDDKPVPGESTAAPAAPAPTPPAPPAPPAGPQQPTLFPASAEASPRPSVASEPPVTPTGPLAVIDHDNLLVAHFTNGTQLPLDADDLVGLLEWTLRSGLHQESLSPHGKDSDPLIVLTPAAMAALHLPTHLEDRTALRLPTGHPVLTQLEQAGFLLTRRGFGPWAGIYRPVVNNKRASVHVAVMAWGALSQDGWSLPPLPPSDLARLLGTYAARLLTPSGSTAVCGVRLMTALRPPTKATYDPATLKWVSGPNPGALHKPFEPAPPEAPDAHPLAQGRPPEQAMEEEAWDWSRPPDQQETADFPHVVGLDTNMAFIVAASRLSVGRNAPPRHVTTPAFDEKTPGAWYCDLSHAPHDPRLPSPFTATGQAPTRPAWYTTITLAYAKELNIEVRPIEAYVRDDHGPYLDPWYTRLRDAYLATMADLGVHKDIPQGNYLAAMKKLSTADPALLALLAAIKATGKGGLGKLREGPRPPAAPYTRWPALNQPTWRPDIRAAVISRTRVTLHRKMRRMLTETGRSPLAVLSDCVIYPAHQPTALDVVPAGPDQTGIKGLLCLGVNPGFVKEEGVQTMAWYQHQHTQGLNPARYIKATPDA</sequence>
<dbReference type="InterPro" id="IPR010982">
    <property type="entry name" value="Lambda_DNA-bd_dom_sf"/>
</dbReference>
<feature type="region of interest" description="Disordered" evidence="1">
    <location>
        <begin position="22"/>
        <end position="43"/>
    </location>
</feature>
<evidence type="ECO:0000313" key="2">
    <source>
        <dbReference type="EMBL" id="QTD95772.1"/>
    </source>
</evidence>
<evidence type="ECO:0000256" key="1">
    <source>
        <dbReference type="SAM" id="MobiDB-lite"/>
    </source>
</evidence>
<evidence type="ECO:0000313" key="4">
    <source>
        <dbReference type="Proteomes" id="UP000663908"/>
    </source>
</evidence>
<dbReference type="Proteomes" id="UP000663908">
    <property type="component" value="Chromosome"/>
</dbReference>